<reference evidence="2 3" key="1">
    <citation type="submission" date="2021-07" db="EMBL/GenBank/DDBJ databases">
        <authorList>
            <person name="Imarazene B."/>
            <person name="Zahm M."/>
            <person name="Klopp C."/>
            <person name="Cabau C."/>
            <person name="Beille S."/>
            <person name="Jouanno E."/>
            <person name="Castinel A."/>
            <person name="Lluch J."/>
            <person name="Gil L."/>
            <person name="Kuchtly C."/>
            <person name="Lopez Roques C."/>
            <person name="Donnadieu C."/>
            <person name="Parrinello H."/>
            <person name="Journot L."/>
            <person name="Du K."/>
            <person name="Schartl M."/>
            <person name="Retaux S."/>
            <person name="Guiguen Y."/>
        </authorList>
    </citation>
    <scope>NUCLEOTIDE SEQUENCE [LARGE SCALE GENOMIC DNA]</scope>
    <source>
        <strain evidence="2">Pach_M1</strain>
        <tissue evidence="2">Testis</tissue>
    </source>
</reference>
<name>A0A8T2MF76_ASTMX</name>
<evidence type="ECO:0000256" key="1">
    <source>
        <dbReference type="SAM" id="MobiDB-lite"/>
    </source>
</evidence>
<sequence length="100" mass="11327">SGIQELGFGLAVARRDPDFSSASPDPSHTATSPTRHKVVDDVLLVLVRFCSSLRLSMVRCQRESDCVLFKAGWELKEERGKRGTRQRDRGRESREGEMDY</sequence>
<feature type="non-terminal residue" evidence="2">
    <location>
        <position position="1"/>
    </location>
</feature>
<proteinExistence type="predicted"/>
<evidence type="ECO:0000313" key="2">
    <source>
        <dbReference type="EMBL" id="KAG9282988.1"/>
    </source>
</evidence>
<feature type="region of interest" description="Disordered" evidence="1">
    <location>
        <begin position="14"/>
        <end position="34"/>
    </location>
</feature>
<organism evidence="2 3">
    <name type="scientific">Astyanax mexicanus</name>
    <name type="common">Blind cave fish</name>
    <name type="synonym">Astyanax fasciatus mexicanus</name>
    <dbReference type="NCBI Taxonomy" id="7994"/>
    <lineage>
        <taxon>Eukaryota</taxon>
        <taxon>Metazoa</taxon>
        <taxon>Chordata</taxon>
        <taxon>Craniata</taxon>
        <taxon>Vertebrata</taxon>
        <taxon>Euteleostomi</taxon>
        <taxon>Actinopterygii</taxon>
        <taxon>Neopterygii</taxon>
        <taxon>Teleostei</taxon>
        <taxon>Ostariophysi</taxon>
        <taxon>Characiformes</taxon>
        <taxon>Characoidei</taxon>
        <taxon>Acestrorhamphidae</taxon>
        <taxon>Acestrorhamphinae</taxon>
        <taxon>Astyanax</taxon>
    </lineage>
</organism>
<gene>
    <name evidence="2" type="ORF">AMEX_G1702</name>
</gene>
<feature type="region of interest" description="Disordered" evidence="1">
    <location>
        <begin position="78"/>
        <end position="100"/>
    </location>
</feature>
<comment type="caution">
    <text evidence="2">The sequence shown here is derived from an EMBL/GenBank/DDBJ whole genome shotgun (WGS) entry which is preliminary data.</text>
</comment>
<dbReference type="EMBL" id="JAICCE010000001">
    <property type="protein sequence ID" value="KAG9282988.1"/>
    <property type="molecule type" value="Genomic_DNA"/>
</dbReference>
<accession>A0A8T2MF76</accession>
<dbReference type="Proteomes" id="UP000752171">
    <property type="component" value="Unassembled WGS sequence"/>
</dbReference>
<dbReference type="AlphaFoldDB" id="A0A8T2MF76"/>
<evidence type="ECO:0000313" key="3">
    <source>
        <dbReference type="Proteomes" id="UP000752171"/>
    </source>
</evidence>
<protein>
    <submittedName>
        <fullName evidence="2">Uncharacterized protein</fullName>
    </submittedName>
</protein>